<organism evidence="14 16">
    <name type="scientific">Roseburia intestinalis</name>
    <dbReference type="NCBI Taxonomy" id="166486"/>
    <lineage>
        <taxon>Bacteria</taxon>
        <taxon>Bacillati</taxon>
        <taxon>Bacillota</taxon>
        <taxon>Clostridia</taxon>
        <taxon>Lachnospirales</taxon>
        <taxon>Lachnospiraceae</taxon>
        <taxon>Roseburia</taxon>
    </lineage>
</organism>
<dbReference type="SUPFAM" id="SSF55874">
    <property type="entry name" value="ATPase domain of HSP90 chaperone/DNA topoisomerase II/histidine kinase"/>
    <property type="match status" value="1"/>
</dbReference>
<reference evidence="10 20" key="3">
    <citation type="submission" date="2019-10" db="EMBL/GenBank/DDBJ databases">
        <title>Roseburia spp. ameliorate alcoholic fatty liver via restoration of gut barrier function.</title>
        <authorList>
            <person name="Seo B."/>
            <person name="Ko G."/>
        </authorList>
    </citation>
    <scope>NUCLEOTIDE SEQUENCE [LARGE SCALE GENOMIC DNA]</scope>
    <source>
        <strain evidence="10 20">SNUG30017</strain>
    </source>
</reference>
<dbReference type="InterPro" id="IPR050267">
    <property type="entry name" value="Anti-sigma-factor_SerPK"/>
</dbReference>
<reference evidence="9 19" key="2">
    <citation type="journal article" date="2019" name="Nat. Med.">
        <title>A library of human gut bacterial isolates paired with longitudinal multiomics data enables mechanistic microbiome research.</title>
        <authorList>
            <person name="Poyet M."/>
            <person name="Groussin M."/>
            <person name="Gibbons S.M."/>
            <person name="Avila-Pacheco J."/>
            <person name="Jiang X."/>
            <person name="Kearney S.M."/>
            <person name="Perrotta A.R."/>
            <person name="Berdy B."/>
            <person name="Zhao S."/>
            <person name="Lieberman T.D."/>
            <person name="Swanson P.K."/>
            <person name="Smith M."/>
            <person name="Roesemann S."/>
            <person name="Alexander J.E."/>
            <person name="Rich S.A."/>
            <person name="Livny J."/>
            <person name="Vlamakis H."/>
            <person name="Clish C."/>
            <person name="Bullock K."/>
            <person name="Deik A."/>
            <person name="Scott J."/>
            <person name="Pierce K.A."/>
            <person name="Xavier R.J."/>
            <person name="Alm E.J."/>
        </authorList>
    </citation>
    <scope>NUCLEOTIDE SEQUENCE [LARGE SCALE GENOMIC DNA]</scope>
    <source>
        <strain evidence="9 19">BIOML-A1</strain>
    </source>
</reference>
<keyword evidence="4 7" id="KW-0418">Kinase</keyword>
<dbReference type="Proteomes" id="UP000284465">
    <property type="component" value="Unassembled WGS sequence"/>
</dbReference>
<dbReference type="EMBL" id="QSHO01000010">
    <property type="protein sequence ID" value="RHC16147.1"/>
    <property type="molecule type" value="Genomic_DNA"/>
</dbReference>
<evidence type="ECO:0000313" key="15">
    <source>
        <dbReference type="Proteomes" id="UP000283513"/>
    </source>
</evidence>
<evidence type="ECO:0000313" key="16">
    <source>
        <dbReference type="Proteomes" id="UP000283586"/>
    </source>
</evidence>
<dbReference type="Proteomes" id="UP000283513">
    <property type="component" value="Unassembled WGS sequence"/>
</dbReference>
<dbReference type="GO" id="GO:0005524">
    <property type="term" value="F:ATP binding"/>
    <property type="evidence" value="ECO:0007669"/>
    <property type="project" value="UniProtKB-KW"/>
</dbReference>
<dbReference type="GO" id="GO:0030435">
    <property type="term" value="P:sporulation resulting in formation of a cellular spore"/>
    <property type="evidence" value="ECO:0007669"/>
    <property type="project" value="UniProtKB-KW"/>
</dbReference>
<dbReference type="PANTHER" id="PTHR35526">
    <property type="entry name" value="ANTI-SIGMA-F FACTOR RSBW-RELATED"/>
    <property type="match status" value="1"/>
</dbReference>
<protein>
    <recommendedName>
        <fullName evidence="7">Anti-sigma F factor</fullName>
        <ecNumber evidence="7">2.7.11.1</ecNumber>
    </recommendedName>
    <alternativeName>
        <fullName evidence="7">Stage II sporulation protein AB</fullName>
    </alternativeName>
</protein>
<dbReference type="EC" id="2.7.11.1" evidence="7"/>
<dbReference type="Proteomes" id="UP000283586">
    <property type="component" value="Unassembled WGS sequence"/>
</dbReference>
<evidence type="ECO:0000256" key="2">
    <source>
        <dbReference type="ARBA" id="ARBA00022679"/>
    </source>
</evidence>
<dbReference type="HAMAP" id="MF_00637">
    <property type="entry name" value="Anti_sigma_F"/>
    <property type="match status" value="1"/>
</dbReference>
<dbReference type="SMART" id="SM00387">
    <property type="entry name" value="HATPase_c"/>
    <property type="match status" value="1"/>
</dbReference>
<evidence type="ECO:0000256" key="6">
    <source>
        <dbReference type="ARBA" id="ARBA00022969"/>
    </source>
</evidence>
<comment type="similarity">
    <text evidence="7">Belongs to the anti-sigma-factor family.</text>
</comment>
<gene>
    <name evidence="7" type="primary">spoIIAB</name>
    <name evidence="13" type="ORF">DW264_03825</name>
    <name evidence="12" type="ORF">DW856_11935</name>
    <name evidence="11" type="ORF">DW927_16390</name>
    <name evidence="14" type="ORF">DWZ31_08965</name>
    <name evidence="10" type="ORF">GCK47_07375</name>
    <name evidence="9" type="ORF">GMD50_08560</name>
</gene>
<dbReference type="Proteomes" id="UP000479531">
    <property type="component" value="Unassembled WGS sequence"/>
</dbReference>
<comment type="catalytic activity">
    <reaction evidence="7">
        <text>L-seryl-[protein] + ATP = O-phospho-L-seryl-[protein] + ADP + H(+)</text>
        <dbReference type="Rhea" id="RHEA:17989"/>
        <dbReference type="Rhea" id="RHEA-COMP:9863"/>
        <dbReference type="Rhea" id="RHEA-COMP:11604"/>
        <dbReference type="ChEBI" id="CHEBI:15378"/>
        <dbReference type="ChEBI" id="CHEBI:29999"/>
        <dbReference type="ChEBI" id="CHEBI:30616"/>
        <dbReference type="ChEBI" id="CHEBI:83421"/>
        <dbReference type="ChEBI" id="CHEBI:456216"/>
        <dbReference type="EC" id="2.7.11.1"/>
    </reaction>
</comment>
<dbReference type="PANTHER" id="PTHR35526:SF3">
    <property type="entry name" value="ANTI-SIGMA-F FACTOR RSBW"/>
    <property type="match status" value="1"/>
</dbReference>
<dbReference type="Pfam" id="PF13581">
    <property type="entry name" value="HATPase_c_2"/>
    <property type="match status" value="1"/>
</dbReference>
<proteinExistence type="inferred from homology"/>
<evidence type="ECO:0000256" key="3">
    <source>
        <dbReference type="ARBA" id="ARBA00022741"/>
    </source>
</evidence>
<evidence type="ECO:0000313" key="10">
    <source>
        <dbReference type="EMBL" id="MVQ45524.1"/>
    </source>
</evidence>
<keyword evidence="1 7" id="KW-0723">Serine/threonine-protein kinase</keyword>
<accession>A0A1Q6SJ19</accession>
<dbReference type="EMBL" id="QSFP01000025">
    <property type="protein sequence ID" value="RHA64911.1"/>
    <property type="molecule type" value="Genomic_DNA"/>
</dbReference>
<dbReference type="NCBIfam" id="TIGR01925">
    <property type="entry name" value="spIIAB"/>
    <property type="match status" value="1"/>
</dbReference>
<dbReference type="EMBL" id="WNAJ01000008">
    <property type="protein sequence ID" value="MTR85111.1"/>
    <property type="molecule type" value="Genomic_DNA"/>
</dbReference>
<comment type="catalytic activity">
    <reaction evidence="7">
        <text>L-threonyl-[protein] + ATP = O-phospho-L-threonyl-[protein] + ADP + H(+)</text>
        <dbReference type="Rhea" id="RHEA:46608"/>
        <dbReference type="Rhea" id="RHEA-COMP:11060"/>
        <dbReference type="Rhea" id="RHEA-COMP:11605"/>
        <dbReference type="ChEBI" id="CHEBI:15378"/>
        <dbReference type="ChEBI" id="CHEBI:30013"/>
        <dbReference type="ChEBI" id="CHEBI:30616"/>
        <dbReference type="ChEBI" id="CHEBI:61977"/>
        <dbReference type="ChEBI" id="CHEBI:456216"/>
        <dbReference type="EC" id="2.7.11.1"/>
    </reaction>
</comment>
<dbReference type="EMBL" id="QRQN01000009">
    <property type="protein sequence ID" value="RHN08435.1"/>
    <property type="molecule type" value="Genomic_DNA"/>
</dbReference>
<dbReference type="GO" id="GO:0004674">
    <property type="term" value="F:protein serine/threonine kinase activity"/>
    <property type="evidence" value="ECO:0007669"/>
    <property type="project" value="UniProtKB-KW"/>
</dbReference>
<sequence length="174" mass="19137">MSGKRNGICGILEENKNKKRKWRIDMQADQINENEMKLEFDARSVNEGFARMAVAAFVAELNPTLDEISDIKTAVSEAVTNAIIHGYDSPEEKVEVSCKLCGNHAEITVKDHGHGIADVQKAMEPFFTTRPELERSGMGFAFMEAFMDEVEVHSAPGKGTTVTMKKKIGAGMGV</sequence>
<evidence type="ECO:0000313" key="17">
    <source>
        <dbReference type="Proteomes" id="UP000284051"/>
    </source>
</evidence>
<evidence type="ECO:0000313" key="14">
    <source>
        <dbReference type="EMBL" id="RHN08435.1"/>
    </source>
</evidence>
<dbReference type="GO" id="GO:0016989">
    <property type="term" value="F:sigma factor antagonist activity"/>
    <property type="evidence" value="ECO:0007669"/>
    <property type="project" value="InterPro"/>
</dbReference>
<evidence type="ECO:0000259" key="8">
    <source>
        <dbReference type="SMART" id="SM00387"/>
    </source>
</evidence>
<evidence type="ECO:0000313" key="20">
    <source>
        <dbReference type="Proteomes" id="UP000479531"/>
    </source>
</evidence>
<dbReference type="Gene3D" id="3.30.565.10">
    <property type="entry name" value="Histidine kinase-like ATPase, C-terminal domain"/>
    <property type="match status" value="1"/>
</dbReference>
<name>A0A1Q6SJ19_9FIRM</name>
<dbReference type="GO" id="GO:0042174">
    <property type="term" value="P:negative regulation of sporulation resulting in formation of a cellular spore"/>
    <property type="evidence" value="ECO:0007669"/>
    <property type="project" value="InterPro"/>
</dbReference>
<comment type="function">
    <text evidence="7">Binds to sigma F and blocks its ability to form an RNA polymerase holoenzyme (E-sigma F). Phosphorylates SpoIIAA on a serine residue. This phosphorylation may enable SpoIIAA to act as an anti-anti-sigma factor that counteracts SpoIIAB and thus releases sigma F from inhibition.</text>
</comment>
<dbReference type="InterPro" id="IPR003594">
    <property type="entry name" value="HATPase_dom"/>
</dbReference>
<evidence type="ECO:0000256" key="5">
    <source>
        <dbReference type="ARBA" id="ARBA00022840"/>
    </source>
</evidence>
<dbReference type="EMBL" id="QRID01000003">
    <property type="protein sequence ID" value="RHG29918.1"/>
    <property type="molecule type" value="Genomic_DNA"/>
</dbReference>
<dbReference type="OrthoDB" id="9768808at2"/>
<dbReference type="AlphaFoldDB" id="A0A1Q6SJ19"/>
<evidence type="ECO:0000313" key="9">
    <source>
        <dbReference type="EMBL" id="MTR85111.1"/>
    </source>
</evidence>
<reference evidence="15 16" key="1">
    <citation type="submission" date="2018-08" db="EMBL/GenBank/DDBJ databases">
        <title>A genome reference for cultivated species of the human gut microbiota.</title>
        <authorList>
            <person name="Zou Y."/>
            <person name="Xue W."/>
            <person name="Luo G."/>
        </authorList>
    </citation>
    <scope>NUCLEOTIDE SEQUENCE [LARGE SCALE GENOMIC DNA]</scope>
    <source>
        <strain evidence="14 16">AF31-21AC</strain>
        <strain evidence="13 17">AM22-21LB</strain>
        <strain evidence="12 15">AM37-1AC</strain>
        <strain evidence="11 18">AM43-11</strain>
    </source>
</reference>
<feature type="domain" description="Histidine kinase/HSP90-like ATPase" evidence="8">
    <location>
        <begin position="66"/>
        <end position="170"/>
    </location>
</feature>
<dbReference type="GO" id="GO:0030436">
    <property type="term" value="P:asexual sporulation"/>
    <property type="evidence" value="ECO:0007669"/>
    <property type="project" value="UniProtKB-UniRule"/>
</dbReference>
<dbReference type="Proteomes" id="UP000478483">
    <property type="component" value="Unassembled WGS sequence"/>
</dbReference>
<dbReference type="EMBL" id="WGGT01000007">
    <property type="protein sequence ID" value="MVQ45524.1"/>
    <property type="molecule type" value="Genomic_DNA"/>
</dbReference>
<keyword evidence="2 7" id="KW-0808">Transferase</keyword>
<evidence type="ECO:0000313" key="18">
    <source>
        <dbReference type="Proteomes" id="UP000284465"/>
    </source>
</evidence>
<comment type="caution">
    <text evidence="14">The sequence shown here is derived from an EMBL/GenBank/DDBJ whole genome shotgun (WGS) entry which is preliminary data.</text>
</comment>
<evidence type="ECO:0000256" key="7">
    <source>
        <dbReference type="HAMAP-Rule" id="MF_00637"/>
    </source>
</evidence>
<evidence type="ECO:0000256" key="1">
    <source>
        <dbReference type="ARBA" id="ARBA00022527"/>
    </source>
</evidence>
<evidence type="ECO:0000313" key="12">
    <source>
        <dbReference type="EMBL" id="RHC16147.1"/>
    </source>
</evidence>
<dbReference type="InterPro" id="IPR036890">
    <property type="entry name" value="HATPase_C_sf"/>
</dbReference>
<dbReference type="Proteomes" id="UP000284051">
    <property type="component" value="Unassembled WGS sequence"/>
</dbReference>
<evidence type="ECO:0000313" key="19">
    <source>
        <dbReference type="Proteomes" id="UP000478483"/>
    </source>
</evidence>
<evidence type="ECO:0000313" key="11">
    <source>
        <dbReference type="EMBL" id="RHA64911.1"/>
    </source>
</evidence>
<keyword evidence="5 7" id="KW-0067">ATP-binding</keyword>
<keyword evidence="6 7" id="KW-0749">Sporulation</keyword>
<evidence type="ECO:0000256" key="4">
    <source>
        <dbReference type="ARBA" id="ARBA00022777"/>
    </source>
</evidence>
<evidence type="ECO:0000313" key="13">
    <source>
        <dbReference type="EMBL" id="RHG29918.1"/>
    </source>
</evidence>
<keyword evidence="3 7" id="KW-0547">Nucleotide-binding</keyword>
<dbReference type="InterPro" id="IPR010194">
    <property type="entry name" value="Anti-sigma_F"/>
</dbReference>